<evidence type="ECO:0000256" key="3">
    <source>
        <dbReference type="ARBA" id="ARBA00022448"/>
    </source>
</evidence>
<feature type="transmembrane region" description="Helical" evidence="9">
    <location>
        <begin position="385"/>
        <end position="404"/>
    </location>
</feature>
<keyword evidence="12" id="KW-1185">Reference proteome</keyword>
<dbReference type="PANTHER" id="PTHR23508:SF10">
    <property type="entry name" value="CARBOXYLIC ACID TRANSPORTER PROTEIN HOMOLOG"/>
    <property type="match status" value="1"/>
</dbReference>
<evidence type="ECO:0000256" key="7">
    <source>
        <dbReference type="ARBA" id="ARBA00022989"/>
    </source>
</evidence>
<feature type="transmembrane region" description="Helical" evidence="9">
    <location>
        <begin position="324"/>
        <end position="341"/>
    </location>
</feature>
<name>A0ABT7XT46_9NEIS</name>
<feature type="transmembrane region" description="Helical" evidence="9">
    <location>
        <begin position="178"/>
        <end position="199"/>
    </location>
</feature>
<proteinExistence type="inferred from homology"/>
<evidence type="ECO:0000313" key="11">
    <source>
        <dbReference type="EMBL" id="MDN0076948.1"/>
    </source>
</evidence>
<feature type="transmembrane region" description="Helical" evidence="9">
    <location>
        <begin position="261"/>
        <end position="283"/>
    </location>
</feature>
<evidence type="ECO:0000256" key="8">
    <source>
        <dbReference type="ARBA" id="ARBA00023136"/>
    </source>
</evidence>
<dbReference type="PROSITE" id="PS50850">
    <property type="entry name" value="MFS"/>
    <property type="match status" value="1"/>
</dbReference>
<dbReference type="EMBL" id="JAUEDK010000047">
    <property type="protein sequence ID" value="MDN0076948.1"/>
    <property type="molecule type" value="Genomic_DNA"/>
</dbReference>
<keyword evidence="3" id="KW-0813">Transport</keyword>
<feature type="transmembrane region" description="Helical" evidence="9">
    <location>
        <begin position="295"/>
        <end position="317"/>
    </location>
</feature>
<comment type="similarity">
    <text evidence="2">Belongs to the major facilitator superfamily. Aromatic acid:H(+) symporter (AAHS) (TC 2.A.1.15) family.</text>
</comment>
<dbReference type="InterPro" id="IPR011701">
    <property type="entry name" value="MFS"/>
</dbReference>
<gene>
    <name evidence="11" type="ORF">QU481_19060</name>
</gene>
<dbReference type="InterPro" id="IPR036259">
    <property type="entry name" value="MFS_trans_sf"/>
</dbReference>
<dbReference type="CDD" id="cd17365">
    <property type="entry name" value="MFS_PcaK_like"/>
    <property type="match status" value="1"/>
</dbReference>
<keyword evidence="5" id="KW-0997">Cell inner membrane</keyword>
<evidence type="ECO:0000259" key="10">
    <source>
        <dbReference type="PROSITE" id="PS50850"/>
    </source>
</evidence>
<feature type="transmembrane region" description="Helical" evidence="9">
    <location>
        <begin position="118"/>
        <end position="136"/>
    </location>
</feature>
<sequence length="447" mass="47190">MSASHTIDVQDFIDRQRFSPFQWLILVLCFLIVAADGFDAAAVGFIAPSLVQEWGVAKSALGPVMSAALFGLAIGALTAGPLADRLGRKLVLTLSVLFFGAWSFASAFAGSIEQLTVLRFLTGLGLGAAMPNAVTMMSEYAPQRIRAIVVNTMFCGFPLGQAVGGFAAAWLIPHHGWHSVLLVGGVVPLLLAALLMLVLPESVRFMVIHRQPSERIARVLERIAPGQLAGVSSFMAAEQQAGDGGSALGLVLSTRYRLGTLMLWLTYFMGLLIFYLLTSWLPTLFKGVGFSIEKAALITALFPLGGGVGTIFVGWLMDRCNPHRVIAATYALTGALIFAVGLGTDNLWLLGVLIFLAGTAMNGAQSSMPTLAAGFYPTQGRATGVAWMLGVGRFGGISGALIGAEMMRLGWGFGTIFSILAIPALIAAVALLIKASRGRRAEQLALS</sequence>
<keyword evidence="8 9" id="KW-0472">Membrane</keyword>
<dbReference type="SUPFAM" id="SSF103473">
    <property type="entry name" value="MFS general substrate transporter"/>
    <property type="match status" value="1"/>
</dbReference>
<evidence type="ECO:0000256" key="6">
    <source>
        <dbReference type="ARBA" id="ARBA00022692"/>
    </source>
</evidence>
<accession>A0ABT7XT46</accession>
<evidence type="ECO:0000256" key="4">
    <source>
        <dbReference type="ARBA" id="ARBA00022475"/>
    </source>
</evidence>
<keyword evidence="7 9" id="KW-1133">Transmembrane helix</keyword>
<dbReference type="RefSeq" id="WP_289831580.1">
    <property type="nucleotide sequence ID" value="NZ_JAUEDK010000047.1"/>
</dbReference>
<dbReference type="PROSITE" id="PS00216">
    <property type="entry name" value="SUGAR_TRANSPORT_1"/>
    <property type="match status" value="1"/>
</dbReference>
<evidence type="ECO:0000256" key="2">
    <source>
        <dbReference type="ARBA" id="ARBA00006508"/>
    </source>
</evidence>
<feature type="transmembrane region" description="Helical" evidence="9">
    <location>
        <begin position="347"/>
        <end position="364"/>
    </location>
</feature>
<keyword evidence="6 9" id="KW-0812">Transmembrane</keyword>
<protein>
    <submittedName>
        <fullName evidence="11">Aromatic acid/H+ symport family MFS transporter</fullName>
    </submittedName>
</protein>
<dbReference type="InterPro" id="IPR005829">
    <property type="entry name" value="Sugar_transporter_CS"/>
</dbReference>
<reference evidence="11" key="1">
    <citation type="submission" date="2023-06" db="EMBL/GenBank/DDBJ databases">
        <authorList>
            <person name="Zhang S."/>
        </authorList>
    </citation>
    <scope>NUCLEOTIDE SEQUENCE</scope>
    <source>
        <strain evidence="11">SG2303</strain>
    </source>
</reference>
<feature type="transmembrane region" description="Helical" evidence="9">
    <location>
        <begin position="410"/>
        <end position="433"/>
    </location>
</feature>
<feature type="transmembrane region" description="Helical" evidence="9">
    <location>
        <begin position="90"/>
        <end position="112"/>
    </location>
</feature>
<evidence type="ECO:0000313" key="12">
    <source>
        <dbReference type="Proteomes" id="UP001168540"/>
    </source>
</evidence>
<dbReference type="InterPro" id="IPR000849">
    <property type="entry name" value="Sugar_P_transporter"/>
</dbReference>
<organism evidence="11 12">
    <name type="scientific">Crenobacter oryzisoli</name>
    <dbReference type="NCBI Taxonomy" id="3056844"/>
    <lineage>
        <taxon>Bacteria</taxon>
        <taxon>Pseudomonadati</taxon>
        <taxon>Pseudomonadota</taxon>
        <taxon>Betaproteobacteria</taxon>
        <taxon>Neisseriales</taxon>
        <taxon>Neisseriaceae</taxon>
        <taxon>Crenobacter</taxon>
    </lineage>
</organism>
<dbReference type="InterPro" id="IPR004746">
    <property type="entry name" value="MFS_AAHS"/>
</dbReference>
<dbReference type="Gene3D" id="1.20.1250.20">
    <property type="entry name" value="MFS general substrate transporter like domains"/>
    <property type="match status" value="2"/>
</dbReference>
<evidence type="ECO:0000256" key="5">
    <source>
        <dbReference type="ARBA" id="ARBA00022519"/>
    </source>
</evidence>
<feature type="transmembrane region" description="Helical" evidence="9">
    <location>
        <begin position="21"/>
        <end position="48"/>
    </location>
</feature>
<evidence type="ECO:0000256" key="1">
    <source>
        <dbReference type="ARBA" id="ARBA00004429"/>
    </source>
</evidence>
<dbReference type="PIRSF" id="PIRSF002808">
    <property type="entry name" value="Hexose_phosphate_transp"/>
    <property type="match status" value="1"/>
</dbReference>
<comment type="subcellular location">
    <subcellularLocation>
        <location evidence="1">Cell inner membrane</location>
        <topology evidence="1">Multi-pass membrane protein</topology>
    </subcellularLocation>
</comment>
<dbReference type="Proteomes" id="UP001168540">
    <property type="component" value="Unassembled WGS sequence"/>
</dbReference>
<evidence type="ECO:0000256" key="9">
    <source>
        <dbReference type="SAM" id="Phobius"/>
    </source>
</evidence>
<dbReference type="InterPro" id="IPR020846">
    <property type="entry name" value="MFS_dom"/>
</dbReference>
<dbReference type="NCBIfam" id="TIGR00895">
    <property type="entry name" value="2A0115"/>
    <property type="match status" value="1"/>
</dbReference>
<keyword evidence="4" id="KW-1003">Cell membrane</keyword>
<dbReference type="PANTHER" id="PTHR23508">
    <property type="entry name" value="CARBOXYLIC ACID TRANSPORTER PROTEIN HOMOLOG"/>
    <property type="match status" value="1"/>
</dbReference>
<feature type="domain" description="Major facilitator superfamily (MFS) profile" evidence="10">
    <location>
        <begin position="25"/>
        <end position="439"/>
    </location>
</feature>
<feature type="transmembrane region" description="Helical" evidence="9">
    <location>
        <begin position="148"/>
        <end position="172"/>
    </location>
</feature>
<comment type="caution">
    <text evidence="11">The sequence shown here is derived from an EMBL/GenBank/DDBJ whole genome shotgun (WGS) entry which is preliminary data.</text>
</comment>
<feature type="transmembrane region" description="Helical" evidence="9">
    <location>
        <begin position="60"/>
        <end position="83"/>
    </location>
</feature>
<dbReference type="Pfam" id="PF07690">
    <property type="entry name" value="MFS_1"/>
    <property type="match status" value="1"/>
</dbReference>